<evidence type="ECO:0000313" key="3">
    <source>
        <dbReference type="EMBL" id="SFF09610.1"/>
    </source>
</evidence>
<dbReference type="InterPro" id="IPR000073">
    <property type="entry name" value="AB_hydrolase_1"/>
</dbReference>
<dbReference type="SUPFAM" id="SSF53474">
    <property type="entry name" value="alpha/beta-Hydrolases"/>
    <property type="match status" value="1"/>
</dbReference>
<dbReference type="GO" id="GO:0016787">
    <property type="term" value="F:hydrolase activity"/>
    <property type="evidence" value="ECO:0007669"/>
    <property type="project" value="UniProtKB-KW"/>
</dbReference>
<feature type="domain" description="AB hydrolase-1" evidence="2">
    <location>
        <begin position="27"/>
        <end position="288"/>
    </location>
</feature>
<dbReference type="Proteomes" id="UP000199119">
    <property type="component" value="Unassembled WGS sequence"/>
</dbReference>
<keyword evidence="1" id="KW-0378">Hydrolase</keyword>
<dbReference type="InterPro" id="IPR029058">
    <property type="entry name" value="AB_hydrolase_fold"/>
</dbReference>
<protein>
    <submittedName>
        <fullName evidence="3">Pimeloyl-ACP methyl ester carboxylesterase</fullName>
    </submittedName>
</protein>
<dbReference type="AlphaFoldDB" id="A0A1I2FY37"/>
<organism evidence="3 4">
    <name type="scientific">Paracidovorax wautersii</name>
    <dbReference type="NCBI Taxonomy" id="1177982"/>
    <lineage>
        <taxon>Bacteria</taxon>
        <taxon>Pseudomonadati</taxon>
        <taxon>Pseudomonadota</taxon>
        <taxon>Betaproteobacteria</taxon>
        <taxon>Burkholderiales</taxon>
        <taxon>Comamonadaceae</taxon>
        <taxon>Paracidovorax</taxon>
    </lineage>
</organism>
<evidence type="ECO:0000259" key="2">
    <source>
        <dbReference type="Pfam" id="PF00561"/>
    </source>
</evidence>
<sequence length="310" mass="33557">MTIETLEHILPHGITLHCRASGAQGRPVLLFLHGFPEGAFIWDGLLAHFSQPAHGGFRCVAPSLRGFAPSSSPSAPEAYRARHLVQDVTALIAAECGPGRPLAALVAHDWGGAVAWNVANQRPDLLERLLIVNSPHPGAFVRELQQNPAQQAASEYMHFLCRPDAEALLAEDDFRRLFGFFDTRDGSAPGWLTPALREQYRAQWRQGLTGPCNYYRASPLRPPHAGDPGAAAVQLPPEMLGVAVPTQVLWGMNDPALLPGLLDGLQDWVRDLSVQRLPAASHWVVHEQPEAVADALAGLLARPPGRADAT</sequence>
<gene>
    <name evidence="3" type="ORF">SAMN04489711_11284</name>
</gene>
<dbReference type="RefSeq" id="WP_092940493.1">
    <property type="nucleotide sequence ID" value="NZ_FONX01000012.1"/>
</dbReference>
<dbReference type="Pfam" id="PF00561">
    <property type="entry name" value="Abhydrolase_1"/>
    <property type="match status" value="1"/>
</dbReference>
<dbReference type="InterPro" id="IPR000639">
    <property type="entry name" value="Epox_hydrolase-like"/>
</dbReference>
<name>A0A1I2FY37_9BURK</name>
<reference evidence="4" key="1">
    <citation type="submission" date="2016-10" db="EMBL/GenBank/DDBJ databases">
        <authorList>
            <person name="Varghese N."/>
            <person name="Submissions S."/>
        </authorList>
    </citation>
    <scope>NUCLEOTIDE SEQUENCE [LARGE SCALE GENOMIC DNA]</scope>
    <source>
        <strain evidence="4">DSM 27981</strain>
    </source>
</reference>
<evidence type="ECO:0000256" key="1">
    <source>
        <dbReference type="ARBA" id="ARBA00022801"/>
    </source>
</evidence>
<accession>A0A1I2FY37</accession>
<dbReference type="STRING" id="1177982.SAMN04489711_11284"/>
<proteinExistence type="predicted"/>
<dbReference type="Gene3D" id="3.40.50.1820">
    <property type="entry name" value="alpha/beta hydrolase"/>
    <property type="match status" value="1"/>
</dbReference>
<dbReference type="PRINTS" id="PR00111">
    <property type="entry name" value="ABHYDROLASE"/>
</dbReference>
<dbReference type="EMBL" id="FONX01000012">
    <property type="protein sequence ID" value="SFF09610.1"/>
    <property type="molecule type" value="Genomic_DNA"/>
</dbReference>
<dbReference type="PANTHER" id="PTHR43329">
    <property type="entry name" value="EPOXIDE HYDROLASE"/>
    <property type="match status" value="1"/>
</dbReference>
<dbReference type="PRINTS" id="PR00412">
    <property type="entry name" value="EPOXHYDRLASE"/>
</dbReference>
<keyword evidence="4" id="KW-1185">Reference proteome</keyword>
<dbReference type="OrthoDB" id="2987348at2"/>
<evidence type="ECO:0000313" key="4">
    <source>
        <dbReference type="Proteomes" id="UP000199119"/>
    </source>
</evidence>